<evidence type="ECO:0000256" key="7">
    <source>
        <dbReference type="ARBA" id="ARBA00022801"/>
    </source>
</evidence>
<evidence type="ECO:0000256" key="13">
    <source>
        <dbReference type="ARBA" id="ARBA00035852"/>
    </source>
</evidence>
<evidence type="ECO:0000256" key="22">
    <source>
        <dbReference type="ARBA" id="ARBA00048074"/>
    </source>
</evidence>
<dbReference type="Proteomes" id="UP001155241">
    <property type="component" value="Unassembled WGS sequence"/>
</dbReference>
<evidence type="ECO:0000256" key="23">
    <source>
        <dbReference type="ARBA" id="ARBA00048180"/>
    </source>
</evidence>
<comment type="caution">
    <text evidence="25">The sequence shown here is derived from an EMBL/GenBank/DDBJ whole genome shotgun (WGS) entry which is preliminary data.</text>
</comment>
<proteinExistence type="inferred from homology"/>
<comment type="similarity">
    <text evidence="15">Belongs to the THEM4/THEM5 thioesterase family.</text>
</comment>
<keyword evidence="10" id="KW-0443">Lipid metabolism</keyword>
<comment type="catalytic activity">
    <reaction evidence="23">
        <text>tetradecanoyl-CoA + H2O = tetradecanoate + CoA + H(+)</text>
        <dbReference type="Rhea" id="RHEA:40119"/>
        <dbReference type="ChEBI" id="CHEBI:15377"/>
        <dbReference type="ChEBI" id="CHEBI:15378"/>
        <dbReference type="ChEBI" id="CHEBI:30807"/>
        <dbReference type="ChEBI" id="CHEBI:57287"/>
        <dbReference type="ChEBI" id="CHEBI:57385"/>
    </reaction>
    <physiologicalReaction direction="left-to-right" evidence="23">
        <dbReference type="Rhea" id="RHEA:40120"/>
    </physiologicalReaction>
</comment>
<evidence type="ECO:0000256" key="19">
    <source>
        <dbReference type="ARBA" id="ARBA00047588"/>
    </source>
</evidence>
<dbReference type="Pfam" id="PF03061">
    <property type="entry name" value="4HBT"/>
    <property type="match status" value="1"/>
</dbReference>
<evidence type="ECO:0000313" key="26">
    <source>
        <dbReference type="Proteomes" id="UP001155241"/>
    </source>
</evidence>
<comment type="catalytic activity">
    <reaction evidence="20">
        <text>hexadecanoyl-CoA + H2O = hexadecanoate + CoA + H(+)</text>
        <dbReference type="Rhea" id="RHEA:16645"/>
        <dbReference type="ChEBI" id="CHEBI:7896"/>
        <dbReference type="ChEBI" id="CHEBI:15377"/>
        <dbReference type="ChEBI" id="CHEBI:15378"/>
        <dbReference type="ChEBI" id="CHEBI:57287"/>
        <dbReference type="ChEBI" id="CHEBI:57379"/>
        <dbReference type="EC" id="3.1.2.2"/>
    </reaction>
    <physiologicalReaction direction="left-to-right" evidence="20">
        <dbReference type="Rhea" id="RHEA:16646"/>
    </physiologicalReaction>
</comment>
<keyword evidence="6" id="KW-0053">Apoptosis</keyword>
<dbReference type="InterPro" id="IPR052365">
    <property type="entry name" value="THEM4/THEM5_acyl-CoA_thioest"/>
</dbReference>
<dbReference type="InterPro" id="IPR029069">
    <property type="entry name" value="HotDog_dom_sf"/>
</dbReference>
<evidence type="ECO:0000256" key="8">
    <source>
        <dbReference type="ARBA" id="ARBA00022832"/>
    </source>
</evidence>
<evidence type="ECO:0000256" key="3">
    <source>
        <dbReference type="ARBA" id="ARBA00004632"/>
    </source>
</evidence>
<dbReference type="EMBL" id="JAMXLR010000003">
    <property type="protein sequence ID" value="MCO6042322.1"/>
    <property type="molecule type" value="Genomic_DNA"/>
</dbReference>
<name>A0A9X2F643_9BACT</name>
<evidence type="ECO:0000256" key="11">
    <source>
        <dbReference type="ARBA" id="ARBA00023136"/>
    </source>
</evidence>
<dbReference type="AlphaFoldDB" id="A0A9X2F643"/>
<comment type="subcellular location">
    <subcellularLocation>
        <location evidence="3">Cell projection</location>
        <location evidence="3">Ruffle membrane</location>
    </subcellularLocation>
    <subcellularLocation>
        <location evidence="2">Cytoplasm</location>
    </subcellularLocation>
    <subcellularLocation>
        <location evidence="1">Membrane</location>
        <topology evidence="1">Peripheral membrane protein</topology>
    </subcellularLocation>
</comment>
<evidence type="ECO:0000256" key="14">
    <source>
        <dbReference type="ARBA" id="ARBA00037002"/>
    </source>
</evidence>
<keyword evidence="7" id="KW-0378">Hydrolase</keyword>
<dbReference type="CDD" id="cd03443">
    <property type="entry name" value="PaaI_thioesterase"/>
    <property type="match status" value="1"/>
</dbReference>
<evidence type="ECO:0000256" key="6">
    <source>
        <dbReference type="ARBA" id="ARBA00022703"/>
    </source>
</evidence>
<comment type="catalytic activity">
    <reaction evidence="13">
        <text>(5Z,8Z,11Z,14Z)-eicosatetraenoyl-CoA + H2O = (5Z,8Z,11Z,14Z)-eicosatetraenoate + CoA + H(+)</text>
        <dbReference type="Rhea" id="RHEA:40151"/>
        <dbReference type="ChEBI" id="CHEBI:15377"/>
        <dbReference type="ChEBI" id="CHEBI:15378"/>
        <dbReference type="ChEBI" id="CHEBI:32395"/>
        <dbReference type="ChEBI" id="CHEBI:57287"/>
        <dbReference type="ChEBI" id="CHEBI:57368"/>
    </reaction>
    <physiologicalReaction direction="left-to-right" evidence="13">
        <dbReference type="Rhea" id="RHEA:40152"/>
    </physiologicalReaction>
</comment>
<keyword evidence="12" id="KW-0966">Cell projection</keyword>
<keyword evidence="11" id="KW-0472">Membrane</keyword>
<dbReference type="GO" id="GO:0016790">
    <property type="term" value="F:thiolester hydrolase activity"/>
    <property type="evidence" value="ECO:0007669"/>
    <property type="project" value="UniProtKB-ARBA"/>
</dbReference>
<dbReference type="GO" id="GO:0006631">
    <property type="term" value="P:fatty acid metabolic process"/>
    <property type="evidence" value="ECO:0007669"/>
    <property type="project" value="UniProtKB-KW"/>
</dbReference>
<evidence type="ECO:0000256" key="10">
    <source>
        <dbReference type="ARBA" id="ARBA00023098"/>
    </source>
</evidence>
<dbReference type="PANTHER" id="PTHR12418">
    <property type="entry name" value="ACYL-COENZYME A THIOESTERASE THEM4"/>
    <property type="match status" value="1"/>
</dbReference>
<dbReference type="EC" id="3.1.2.2" evidence="16"/>
<sequence>MDTLNQLRSLHHGDCVVCGDSHEHGLKLQFRVTNPHEVSASFDCDEAFQGYANMLHGGVISGLLDGAMTNCLFAQGHVAVTGELRVKFRHPVATASRATIRAWIVENRPPYYLLNAELTQEGQLKAKAEGKFIERPAA</sequence>
<reference evidence="25" key="1">
    <citation type="submission" date="2022-06" db="EMBL/GenBank/DDBJ databases">
        <title>Aeoliella straminimaris, a novel planctomycete from sediments.</title>
        <authorList>
            <person name="Vitorino I.R."/>
            <person name="Lage O.M."/>
        </authorList>
    </citation>
    <scope>NUCLEOTIDE SEQUENCE</scope>
    <source>
        <strain evidence="25">ICT_H6.2</strain>
    </source>
</reference>
<evidence type="ECO:0000256" key="21">
    <source>
        <dbReference type="ARBA" id="ARBA00047969"/>
    </source>
</evidence>
<evidence type="ECO:0000256" key="1">
    <source>
        <dbReference type="ARBA" id="ARBA00004170"/>
    </source>
</evidence>
<keyword evidence="4" id="KW-1003">Cell membrane</keyword>
<keyword evidence="5" id="KW-0963">Cytoplasm</keyword>
<evidence type="ECO:0000256" key="20">
    <source>
        <dbReference type="ARBA" id="ARBA00047734"/>
    </source>
</evidence>
<evidence type="ECO:0000256" key="2">
    <source>
        <dbReference type="ARBA" id="ARBA00004496"/>
    </source>
</evidence>
<keyword evidence="8" id="KW-0276">Fatty acid metabolism</keyword>
<evidence type="ECO:0000256" key="17">
    <source>
        <dbReference type="ARBA" id="ARBA00040123"/>
    </source>
</evidence>
<comment type="catalytic activity">
    <reaction evidence="19">
        <text>octanoyl-CoA + H2O = octanoate + CoA + H(+)</text>
        <dbReference type="Rhea" id="RHEA:30143"/>
        <dbReference type="ChEBI" id="CHEBI:15377"/>
        <dbReference type="ChEBI" id="CHEBI:15378"/>
        <dbReference type="ChEBI" id="CHEBI:25646"/>
        <dbReference type="ChEBI" id="CHEBI:57287"/>
        <dbReference type="ChEBI" id="CHEBI:57386"/>
    </reaction>
    <physiologicalReaction direction="left-to-right" evidence="19">
        <dbReference type="Rhea" id="RHEA:30144"/>
    </physiologicalReaction>
</comment>
<dbReference type="PANTHER" id="PTHR12418:SF19">
    <property type="entry name" value="ACYL-COENZYME A THIOESTERASE THEM4"/>
    <property type="match status" value="1"/>
</dbReference>
<keyword evidence="9" id="KW-0809">Transit peptide</keyword>
<dbReference type="SUPFAM" id="SSF54637">
    <property type="entry name" value="Thioesterase/thiol ester dehydrase-isomerase"/>
    <property type="match status" value="1"/>
</dbReference>
<gene>
    <name evidence="25" type="ORF">NG895_00240</name>
</gene>
<keyword evidence="26" id="KW-1185">Reference proteome</keyword>
<evidence type="ECO:0000256" key="12">
    <source>
        <dbReference type="ARBA" id="ARBA00023273"/>
    </source>
</evidence>
<dbReference type="GO" id="GO:0005737">
    <property type="term" value="C:cytoplasm"/>
    <property type="evidence" value="ECO:0007669"/>
    <property type="project" value="UniProtKB-SubCell"/>
</dbReference>
<protein>
    <recommendedName>
        <fullName evidence="17">Acyl-coenzyme A thioesterase THEM4</fullName>
        <ecNumber evidence="16">3.1.2.2</ecNumber>
    </recommendedName>
    <alternativeName>
        <fullName evidence="18">Thioesterase superfamily member 4</fullName>
    </alternativeName>
</protein>
<dbReference type="Gene3D" id="3.10.129.10">
    <property type="entry name" value="Hotdog Thioesterase"/>
    <property type="match status" value="1"/>
</dbReference>
<evidence type="ECO:0000256" key="18">
    <source>
        <dbReference type="ARBA" id="ARBA00043210"/>
    </source>
</evidence>
<evidence type="ECO:0000259" key="24">
    <source>
        <dbReference type="Pfam" id="PF03061"/>
    </source>
</evidence>
<accession>A0A9X2F643</accession>
<dbReference type="GO" id="GO:0016020">
    <property type="term" value="C:membrane"/>
    <property type="evidence" value="ECO:0007669"/>
    <property type="project" value="UniProtKB-SubCell"/>
</dbReference>
<dbReference type="InterPro" id="IPR006683">
    <property type="entry name" value="Thioestr_dom"/>
</dbReference>
<evidence type="ECO:0000256" key="5">
    <source>
        <dbReference type="ARBA" id="ARBA00022490"/>
    </source>
</evidence>
<comment type="catalytic activity">
    <reaction evidence="22">
        <text>dodecanoyl-CoA + H2O = dodecanoate + CoA + H(+)</text>
        <dbReference type="Rhea" id="RHEA:30135"/>
        <dbReference type="ChEBI" id="CHEBI:15377"/>
        <dbReference type="ChEBI" id="CHEBI:15378"/>
        <dbReference type="ChEBI" id="CHEBI:18262"/>
        <dbReference type="ChEBI" id="CHEBI:57287"/>
        <dbReference type="ChEBI" id="CHEBI:57375"/>
    </reaction>
    <physiologicalReaction direction="left-to-right" evidence="22">
        <dbReference type="Rhea" id="RHEA:30136"/>
    </physiologicalReaction>
</comment>
<feature type="domain" description="Thioesterase" evidence="24">
    <location>
        <begin position="53"/>
        <end position="106"/>
    </location>
</feature>
<evidence type="ECO:0000256" key="9">
    <source>
        <dbReference type="ARBA" id="ARBA00022946"/>
    </source>
</evidence>
<evidence type="ECO:0000313" key="25">
    <source>
        <dbReference type="EMBL" id="MCO6042322.1"/>
    </source>
</evidence>
<comment type="catalytic activity">
    <reaction evidence="14">
        <text>(9Z)-octadecenoyl-CoA + H2O = (9Z)-octadecenoate + CoA + H(+)</text>
        <dbReference type="Rhea" id="RHEA:40139"/>
        <dbReference type="ChEBI" id="CHEBI:15377"/>
        <dbReference type="ChEBI" id="CHEBI:15378"/>
        <dbReference type="ChEBI" id="CHEBI:30823"/>
        <dbReference type="ChEBI" id="CHEBI:57287"/>
        <dbReference type="ChEBI" id="CHEBI:57387"/>
    </reaction>
    <physiologicalReaction direction="left-to-right" evidence="14">
        <dbReference type="Rhea" id="RHEA:40140"/>
    </physiologicalReaction>
</comment>
<evidence type="ECO:0000256" key="4">
    <source>
        <dbReference type="ARBA" id="ARBA00022475"/>
    </source>
</evidence>
<organism evidence="25 26">
    <name type="scientific">Aeoliella straminimaris</name>
    <dbReference type="NCBI Taxonomy" id="2954799"/>
    <lineage>
        <taxon>Bacteria</taxon>
        <taxon>Pseudomonadati</taxon>
        <taxon>Planctomycetota</taxon>
        <taxon>Planctomycetia</taxon>
        <taxon>Pirellulales</taxon>
        <taxon>Lacipirellulaceae</taxon>
        <taxon>Aeoliella</taxon>
    </lineage>
</organism>
<evidence type="ECO:0000256" key="16">
    <source>
        <dbReference type="ARBA" id="ARBA00038848"/>
    </source>
</evidence>
<comment type="catalytic activity">
    <reaction evidence="21">
        <text>decanoyl-CoA + H2O = decanoate + CoA + H(+)</text>
        <dbReference type="Rhea" id="RHEA:40059"/>
        <dbReference type="ChEBI" id="CHEBI:15377"/>
        <dbReference type="ChEBI" id="CHEBI:15378"/>
        <dbReference type="ChEBI" id="CHEBI:27689"/>
        <dbReference type="ChEBI" id="CHEBI:57287"/>
        <dbReference type="ChEBI" id="CHEBI:61430"/>
    </reaction>
    <physiologicalReaction direction="left-to-right" evidence="21">
        <dbReference type="Rhea" id="RHEA:40060"/>
    </physiologicalReaction>
</comment>
<dbReference type="RefSeq" id="WP_252850424.1">
    <property type="nucleotide sequence ID" value="NZ_JAMXLR010000003.1"/>
</dbReference>
<evidence type="ECO:0000256" key="15">
    <source>
        <dbReference type="ARBA" id="ARBA00038456"/>
    </source>
</evidence>